<dbReference type="OrthoDB" id="938199at2759"/>
<dbReference type="InterPro" id="IPR002219">
    <property type="entry name" value="PKC_DAG/PE"/>
</dbReference>
<feature type="compositionally biased region" description="Acidic residues" evidence="5">
    <location>
        <begin position="25"/>
        <end position="50"/>
    </location>
</feature>
<keyword evidence="2" id="KW-0677">Repeat</keyword>
<dbReference type="InterPro" id="IPR004146">
    <property type="entry name" value="DC1"/>
</dbReference>
<protein>
    <recommendedName>
        <fullName evidence="6">Phorbol-ester/DAG-type domain-containing protein</fullName>
    </recommendedName>
</protein>
<dbReference type="Pfam" id="PF03107">
    <property type="entry name" value="C1_2"/>
    <property type="match status" value="3"/>
</dbReference>
<dbReference type="Proteomes" id="UP000235145">
    <property type="component" value="Unassembled WGS sequence"/>
</dbReference>
<dbReference type="SUPFAM" id="SSF57889">
    <property type="entry name" value="Cysteine-rich domain"/>
    <property type="match status" value="6"/>
</dbReference>
<organism evidence="7 8">
    <name type="scientific">Lactuca sativa</name>
    <name type="common">Garden lettuce</name>
    <dbReference type="NCBI Taxonomy" id="4236"/>
    <lineage>
        <taxon>Eukaryota</taxon>
        <taxon>Viridiplantae</taxon>
        <taxon>Streptophyta</taxon>
        <taxon>Embryophyta</taxon>
        <taxon>Tracheophyta</taxon>
        <taxon>Spermatophyta</taxon>
        <taxon>Magnoliopsida</taxon>
        <taxon>eudicotyledons</taxon>
        <taxon>Gunneridae</taxon>
        <taxon>Pentapetalae</taxon>
        <taxon>asterids</taxon>
        <taxon>campanulids</taxon>
        <taxon>Asterales</taxon>
        <taxon>Asteraceae</taxon>
        <taxon>Cichorioideae</taxon>
        <taxon>Cichorieae</taxon>
        <taxon>Lactucinae</taxon>
        <taxon>Lactuca</taxon>
    </lineage>
</organism>
<gene>
    <name evidence="7" type="ORF">LSAT_V11C200059090</name>
</gene>
<comment type="caution">
    <text evidence="7">The sequence shown here is derived from an EMBL/GenBank/DDBJ whole genome shotgun (WGS) entry which is preliminary data.</text>
</comment>
<dbReference type="EMBL" id="NBSK02000002">
    <property type="protein sequence ID" value="KAJ0220900.1"/>
    <property type="molecule type" value="Genomic_DNA"/>
</dbReference>
<dbReference type="PANTHER" id="PTHR32410">
    <property type="entry name" value="CYSTEINE/HISTIDINE-RICH C1 DOMAIN FAMILY PROTEIN"/>
    <property type="match status" value="1"/>
</dbReference>
<proteinExistence type="predicted"/>
<evidence type="ECO:0000256" key="4">
    <source>
        <dbReference type="ARBA" id="ARBA00022833"/>
    </source>
</evidence>
<name>A0A9R1XMZ6_LACSA</name>
<dbReference type="InterPro" id="IPR001965">
    <property type="entry name" value="Znf_PHD"/>
</dbReference>
<accession>A0A9R1XMZ6</accession>
<dbReference type="GO" id="GO:0008270">
    <property type="term" value="F:zinc ion binding"/>
    <property type="evidence" value="ECO:0007669"/>
    <property type="project" value="UniProtKB-KW"/>
</dbReference>
<dbReference type="PANTHER" id="PTHR32410:SF161">
    <property type="entry name" value="DC1, ZINC FINGER, RING_FYVE_PHD-TYPE-RELATED"/>
    <property type="match status" value="1"/>
</dbReference>
<evidence type="ECO:0000256" key="3">
    <source>
        <dbReference type="ARBA" id="ARBA00022771"/>
    </source>
</evidence>
<keyword evidence="1" id="KW-0479">Metal-binding</keyword>
<sequence length="673" mass="78306">MEVLKVYEHEHPLTLVNLQVHYEEEVKEEEEDGDDDDDDDDDDEKEEEGGDTIIKDGFQGVTCGWCGEEINMYHKFYYKCMADSSCDFTLHKFCAELSTTLETTYHPHPLNMVKSYFNWSCRICTRQHKHGELFYYCDDECLFWIDVNCAVEVGKRIIHHPCHPHSLMCAISQPILCYCQACGKEHKGIFFLCATCTNFTIHSDCAFLPEKLLIQEKTDGAFHHTHPLTISYSFLFIDQRAKHYPRCRVCGRDFSQNHWIYKCDKCLYYAHLDCATSRTEPFMSIFLSRGLGRTNKNYEDVDYPHLLHLPFPDETYSLPKHLFFQQNDHKVNLKHTSHQHPLVLVDQTLTSNGQTNNSSRLLLKCHDPMKKTQLLCNGCLRPIMSSMPFYICANANDDEIQIQGVCNNFALHEWCTRLPPIIESHPAHPQHTLHLIYSNIPGCFFSVFHCKVCHLPCNGFAYCCVECEYYVDVTCGIIPKQITHEAHPNHLLSLVQVKGNMFTCHICLRYTCKHEFSFRCDTCDIYIHPNCALLLAETVRHKYDKHPMQLSYLPIENHKSEYFCEICEQELNPHESFYHCKDCVQSIHTACAPLILHCETHTSGYYWNSIHYFIKVKFGGIHNTHGHPHPLSFAQGILPDGTCKMCYSTLQYNMIFKCLECKFAIHYKCCEKY</sequence>
<dbReference type="PROSITE" id="PS50081">
    <property type="entry name" value="ZF_DAG_PE_2"/>
    <property type="match status" value="2"/>
</dbReference>
<reference evidence="7 8" key="1">
    <citation type="journal article" date="2017" name="Nat. Commun.">
        <title>Genome assembly with in vitro proximity ligation data and whole-genome triplication in lettuce.</title>
        <authorList>
            <person name="Reyes-Chin-Wo S."/>
            <person name="Wang Z."/>
            <person name="Yang X."/>
            <person name="Kozik A."/>
            <person name="Arikit S."/>
            <person name="Song C."/>
            <person name="Xia L."/>
            <person name="Froenicke L."/>
            <person name="Lavelle D.O."/>
            <person name="Truco M.J."/>
            <person name="Xia R."/>
            <person name="Zhu S."/>
            <person name="Xu C."/>
            <person name="Xu H."/>
            <person name="Xu X."/>
            <person name="Cox K."/>
            <person name="Korf I."/>
            <person name="Meyers B.C."/>
            <person name="Michelmore R.W."/>
        </authorList>
    </citation>
    <scope>NUCLEOTIDE SEQUENCE [LARGE SCALE GENOMIC DNA]</scope>
    <source>
        <strain evidence="8">cv. Salinas</strain>
        <tissue evidence="7">Seedlings</tissue>
    </source>
</reference>
<evidence type="ECO:0000256" key="5">
    <source>
        <dbReference type="SAM" id="MobiDB-lite"/>
    </source>
</evidence>
<evidence type="ECO:0000313" key="7">
    <source>
        <dbReference type="EMBL" id="KAJ0220900.1"/>
    </source>
</evidence>
<evidence type="ECO:0000256" key="1">
    <source>
        <dbReference type="ARBA" id="ARBA00022723"/>
    </source>
</evidence>
<feature type="domain" description="Phorbol-ester/DAG-type" evidence="6">
    <location>
        <begin position="628"/>
        <end position="673"/>
    </location>
</feature>
<evidence type="ECO:0000256" key="2">
    <source>
        <dbReference type="ARBA" id="ARBA00022737"/>
    </source>
</evidence>
<keyword evidence="8" id="KW-1185">Reference proteome</keyword>
<keyword evidence="3" id="KW-0863">Zinc-finger</keyword>
<dbReference type="InterPro" id="IPR053192">
    <property type="entry name" value="Vacuole_Formation_Reg"/>
</dbReference>
<dbReference type="SMART" id="SM00249">
    <property type="entry name" value="PHD"/>
    <property type="match status" value="4"/>
</dbReference>
<keyword evidence="4" id="KW-0862">Zinc</keyword>
<evidence type="ECO:0000259" key="6">
    <source>
        <dbReference type="PROSITE" id="PS50081"/>
    </source>
</evidence>
<dbReference type="AlphaFoldDB" id="A0A9R1XMZ6"/>
<feature type="region of interest" description="Disordered" evidence="5">
    <location>
        <begin position="22"/>
        <end position="51"/>
    </location>
</feature>
<feature type="domain" description="Phorbol-ester/DAG-type" evidence="6">
    <location>
        <begin position="540"/>
        <end position="598"/>
    </location>
</feature>
<dbReference type="InterPro" id="IPR046349">
    <property type="entry name" value="C1-like_sf"/>
</dbReference>
<evidence type="ECO:0000313" key="8">
    <source>
        <dbReference type="Proteomes" id="UP000235145"/>
    </source>
</evidence>